<dbReference type="InterPro" id="IPR001387">
    <property type="entry name" value="Cro/C1-type_HTH"/>
</dbReference>
<comment type="caution">
    <text evidence="2">The sequence shown here is derived from an EMBL/GenBank/DDBJ whole genome shotgun (WGS) entry which is preliminary data.</text>
</comment>
<dbReference type="Gene3D" id="1.10.260.40">
    <property type="entry name" value="lambda repressor-like DNA-binding domains"/>
    <property type="match status" value="1"/>
</dbReference>
<dbReference type="RefSeq" id="WP_214361455.1">
    <property type="nucleotide sequence ID" value="NZ_JAEKFT010000010.1"/>
</dbReference>
<reference evidence="3" key="1">
    <citation type="journal article" date="2022" name="ISME J.">
        <title>Genetic and phylogenetic analysis of dissimilatory iodate-reducing bacteria identifies potential niches across the world's oceans.</title>
        <authorList>
            <person name="Reyes-Umana V."/>
            <person name="Henning Z."/>
            <person name="Lee K."/>
            <person name="Barnum T.P."/>
            <person name="Coates J.D."/>
        </authorList>
    </citation>
    <scope>NUCLEOTIDE SEQUENCE [LARGE SCALE GENOMIC DNA]</scope>
    <source>
        <strain evidence="3">IR12</strain>
    </source>
</reference>
<dbReference type="Proteomes" id="UP000694660">
    <property type="component" value="Unassembled WGS sequence"/>
</dbReference>
<dbReference type="InterPro" id="IPR055172">
    <property type="entry name" value="HTH_RsaL-like"/>
</dbReference>
<name>A0A944DN58_DENI1</name>
<evidence type="ECO:0000313" key="2">
    <source>
        <dbReference type="EMBL" id="MBT0961699.1"/>
    </source>
</evidence>
<dbReference type="AlphaFoldDB" id="A0A944DN58"/>
<dbReference type="SUPFAM" id="SSF47413">
    <property type="entry name" value="lambda repressor-like DNA-binding domains"/>
    <property type="match status" value="1"/>
</dbReference>
<feature type="domain" description="RsaL-like HTH" evidence="1">
    <location>
        <begin position="9"/>
        <end position="52"/>
    </location>
</feature>
<evidence type="ECO:0000313" key="3">
    <source>
        <dbReference type="Proteomes" id="UP000694660"/>
    </source>
</evidence>
<dbReference type="InterPro" id="IPR010982">
    <property type="entry name" value="Lambda_DNA-bd_dom_sf"/>
</dbReference>
<dbReference type="EMBL" id="JAEKFT010000010">
    <property type="protein sequence ID" value="MBT0961699.1"/>
    <property type="molecule type" value="Genomic_DNA"/>
</dbReference>
<gene>
    <name evidence="2" type="ORF">I8J34_11000</name>
</gene>
<organism evidence="2 3">
    <name type="scientific">Denitromonas iodatirespirans</name>
    <dbReference type="NCBI Taxonomy" id="2795389"/>
    <lineage>
        <taxon>Bacteria</taxon>
        <taxon>Pseudomonadati</taxon>
        <taxon>Pseudomonadota</taxon>
        <taxon>Betaproteobacteria</taxon>
        <taxon>Rhodocyclales</taxon>
        <taxon>Zoogloeaceae</taxon>
        <taxon>Denitromonas</taxon>
    </lineage>
</organism>
<evidence type="ECO:0000259" key="1">
    <source>
        <dbReference type="Pfam" id="PF22495"/>
    </source>
</evidence>
<keyword evidence="3" id="KW-1185">Reference proteome</keyword>
<protein>
    <submittedName>
        <fullName evidence="2">XRE family transcriptional regulator</fullName>
    </submittedName>
</protein>
<sequence length="72" mass="7962">MCQATENPRTVRARLKLNQTEFWRRVGVTQSAGSRYESGRPLPKPLATLLTIAYGTDKQSRTAVGQLRGGSQ</sequence>
<dbReference type="GO" id="GO:0003677">
    <property type="term" value="F:DNA binding"/>
    <property type="evidence" value="ECO:0007669"/>
    <property type="project" value="InterPro"/>
</dbReference>
<dbReference type="CDD" id="cd00093">
    <property type="entry name" value="HTH_XRE"/>
    <property type="match status" value="1"/>
</dbReference>
<accession>A0A944DN58</accession>
<dbReference type="Pfam" id="PF22495">
    <property type="entry name" value="HTH_92"/>
    <property type="match status" value="1"/>
</dbReference>
<proteinExistence type="predicted"/>